<dbReference type="RefSeq" id="WP_013455379.1">
    <property type="nucleotide sequence ID" value="NC_014759.1"/>
</dbReference>
<dbReference type="Proteomes" id="UP000008720">
    <property type="component" value="Chromosome"/>
</dbReference>
<keyword evidence="2" id="KW-1185">Reference proteome</keyword>
<dbReference type="STRING" id="643867.Ftrac_3263"/>
<evidence type="ECO:0008006" key="3">
    <source>
        <dbReference type="Google" id="ProtNLM"/>
    </source>
</evidence>
<sequence length="226" mass="26249">MWKVVVFLLFSSIVYLPNSNGQAYFRISADFTIKESTVNGKEFYKGKVFFDKNVNKIIYKISFPDSKKLVMADTQMYVLQNEKIINQRFTPSTNRFSIFNLTLSGHLKNYGLDKTGYYINSIEESEDQTIIEWLPPTGLEDKLGKAVISLKNDQLFGIVLFKPNGEIMGKRFYKDYVSVNGLPFPKKVIQVSYLHGAEYYKITTFENIKIDELENEEMYRIDLNSK</sequence>
<dbReference type="OrthoDB" id="941020at2"/>
<dbReference type="HOGENOM" id="CLU_1198192_0_0_10"/>
<protein>
    <recommendedName>
        <fullName evidence="3">Outer membrane lipoprotein-sorting protein</fullName>
    </recommendedName>
</protein>
<dbReference type="KEGG" id="mtt:Ftrac_3263"/>
<proteinExistence type="predicted"/>
<reference evidence="1 2" key="1">
    <citation type="journal article" date="2011" name="Stand. Genomic Sci.">
        <title>Complete genome sequence of Marivirga tractuosa type strain (H-43).</title>
        <authorList>
            <person name="Pagani I."/>
            <person name="Chertkov O."/>
            <person name="Lapidus A."/>
            <person name="Lucas S."/>
            <person name="Del Rio T.G."/>
            <person name="Tice H."/>
            <person name="Copeland A."/>
            <person name="Cheng J.F."/>
            <person name="Nolan M."/>
            <person name="Saunders E."/>
            <person name="Pitluck S."/>
            <person name="Held B."/>
            <person name="Goodwin L."/>
            <person name="Liolios K."/>
            <person name="Ovchinikova G."/>
            <person name="Ivanova N."/>
            <person name="Mavromatis K."/>
            <person name="Pati A."/>
            <person name="Chen A."/>
            <person name="Palaniappan K."/>
            <person name="Land M."/>
            <person name="Hauser L."/>
            <person name="Jeffries C.D."/>
            <person name="Detter J.C."/>
            <person name="Han C."/>
            <person name="Tapia R."/>
            <person name="Ngatchou-Djao O.D."/>
            <person name="Rohde M."/>
            <person name="Goker M."/>
            <person name="Spring S."/>
            <person name="Sikorski J."/>
            <person name="Woyke T."/>
            <person name="Bristow J."/>
            <person name="Eisen J.A."/>
            <person name="Markowitz V."/>
            <person name="Hugenholtz P."/>
            <person name="Klenk H.P."/>
            <person name="Kyrpides N.C."/>
        </authorList>
    </citation>
    <scope>NUCLEOTIDE SEQUENCE [LARGE SCALE GENOMIC DNA]</scope>
    <source>
        <strain evidence="2">ATCC 23168 / DSM 4126 / NBRC 15989 / NCIMB 1408 / VKM B-1430 / H-43</strain>
    </source>
</reference>
<name>E4TW19_MARTH</name>
<evidence type="ECO:0000313" key="2">
    <source>
        <dbReference type="Proteomes" id="UP000008720"/>
    </source>
</evidence>
<dbReference type="eggNOG" id="ENOG5032WUS">
    <property type="taxonomic scope" value="Bacteria"/>
</dbReference>
<dbReference type="EMBL" id="CP002349">
    <property type="protein sequence ID" value="ADR23237.1"/>
    <property type="molecule type" value="Genomic_DNA"/>
</dbReference>
<gene>
    <name evidence="1" type="ordered locus">Ftrac_3263</name>
</gene>
<dbReference type="AlphaFoldDB" id="E4TW19"/>
<evidence type="ECO:0000313" key="1">
    <source>
        <dbReference type="EMBL" id="ADR23237.1"/>
    </source>
</evidence>
<organism evidence="1 2">
    <name type="scientific">Marivirga tractuosa (strain ATCC 23168 / DSM 4126 / NBRC 15989 / NCIMB 1408 / VKM B-1430 / H-43)</name>
    <name type="common">Microscilla tractuosa</name>
    <name type="synonym">Flexibacter tractuosus</name>
    <dbReference type="NCBI Taxonomy" id="643867"/>
    <lineage>
        <taxon>Bacteria</taxon>
        <taxon>Pseudomonadati</taxon>
        <taxon>Bacteroidota</taxon>
        <taxon>Cytophagia</taxon>
        <taxon>Cytophagales</taxon>
        <taxon>Marivirgaceae</taxon>
        <taxon>Marivirga</taxon>
    </lineage>
</organism>
<accession>E4TW19</accession>